<feature type="domain" description="TRAM" evidence="2">
    <location>
        <begin position="48"/>
        <end position="108"/>
    </location>
</feature>
<gene>
    <name evidence="4" type="ORF">HLASA_0163</name>
    <name evidence="3" type="ORF">HLASF_0163</name>
</gene>
<reference evidence="5" key="2">
    <citation type="submission" date="2015-05" db="EMBL/GenBank/DDBJ databases">
        <title>Complete genome sequence of Halanaeroarchaeum sulfurireducens type strain M27-SA2, a sulfate-reducer haloarchaeon from marine anoxic lake Medee.</title>
        <authorList>
            <person name="Messina E."/>
            <person name="Kublanov I.V."/>
            <person name="Toshchakov S."/>
            <person name="Arcadi E."/>
            <person name="La Spada G."/>
            <person name="La Cono V."/>
            <person name="Yakimov M.M."/>
        </authorList>
    </citation>
    <scope>NUCLEOTIDE SEQUENCE [LARGE SCALE GENOMIC DNA]</scope>
    <source>
        <strain evidence="5">M27-SA2</strain>
    </source>
</reference>
<evidence type="ECO:0000259" key="2">
    <source>
        <dbReference type="PROSITE" id="PS50926"/>
    </source>
</evidence>
<dbReference type="HOGENOM" id="CLU_1639934_0_0_2"/>
<reference evidence="4 5" key="3">
    <citation type="journal article" date="2016" name="Stand. Genomic Sci.">
        <title>Complete genome sequence of 'Halanaeroarchaeum sulfurireducens' M27-SA2, a sulfur-reducing and acetate-oxidizing haloarchaeon from the deep-sea hypersaline anoxic lake Medee.</title>
        <authorList>
            <person name="Messina E."/>
            <person name="Sorokin D.Y."/>
            <person name="Kublanov I.V."/>
            <person name="Toshchakov S."/>
            <person name="Lopatina A."/>
            <person name="Arcadi E."/>
            <person name="Smedile F."/>
            <person name="La Spada G."/>
            <person name="La Cono V."/>
            <person name="Yakimov M.M."/>
        </authorList>
    </citation>
    <scope>NUCLEOTIDE SEQUENCE [LARGE SCALE GENOMIC DNA]</scope>
    <source>
        <strain evidence="4 5">M27-SA2</strain>
    </source>
</reference>
<dbReference type="Proteomes" id="UP000069906">
    <property type="component" value="Chromosome"/>
</dbReference>
<feature type="region of interest" description="Disordered" evidence="1">
    <location>
        <begin position="101"/>
        <end position="168"/>
    </location>
</feature>
<dbReference type="Gene3D" id="2.40.50.140">
    <property type="entry name" value="Nucleic acid-binding proteins"/>
    <property type="match status" value="1"/>
</dbReference>
<dbReference type="KEGG" id="hsu:HLASF_0163"/>
<dbReference type="Proteomes" id="UP000060390">
    <property type="component" value="Chromosome"/>
</dbReference>
<evidence type="ECO:0000313" key="5">
    <source>
        <dbReference type="Proteomes" id="UP000060390"/>
    </source>
</evidence>
<dbReference type="InterPro" id="IPR012340">
    <property type="entry name" value="NA-bd_OB-fold"/>
</dbReference>
<proteinExistence type="predicted"/>
<sequence length="168" mass="18709">MPDCPLADDCPNFSERVSGMGCQHFGDRGGMDWCNHYGQPIEDLKTAPVVPGEEVDVEVTDMHESGAGVGHHADSGFVIMVDGVLPVSRARVKITRVKSNYAQADLVEKLPDEPEDDTEEDEDEEDEEKEDGSDDESDESEEDEEEKTRRPPQKDNPRLGSRENFWGS</sequence>
<evidence type="ECO:0000313" key="6">
    <source>
        <dbReference type="Proteomes" id="UP000069906"/>
    </source>
</evidence>
<dbReference type="KEGG" id="hsf:HLASA_0163"/>
<keyword evidence="6" id="KW-1185">Reference proteome</keyword>
<accession>A0A0F7P913</accession>
<dbReference type="GeneID" id="26009535"/>
<protein>
    <submittedName>
        <fullName evidence="3">TRAM domain-containing protein</fullName>
    </submittedName>
</protein>
<reference evidence="3 6" key="1">
    <citation type="journal article" date="2015" name="ISME J.">
        <title>Elemental sulfur and acetate can support life of a novel strictly anaerobic haloarchaeon.</title>
        <authorList>
            <person name="Sorokin D.Y."/>
            <person name="Kublanov I.V."/>
            <person name="Gavrilov S.N."/>
            <person name="Rojo D."/>
            <person name="Roman P."/>
            <person name="Golyshin P.N."/>
            <person name="Slepak V.Z."/>
            <person name="Smedile F."/>
            <person name="Ferrer M."/>
            <person name="Messina E."/>
            <person name="La Cono V."/>
            <person name="Yakimov M.M."/>
        </authorList>
    </citation>
    <scope>NUCLEOTIDE SEQUENCE [LARGE SCALE GENOMIC DNA]</scope>
    <source>
        <strain evidence="3 6">HSR2</strain>
    </source>
</reference>
<organism evidence="3 6">
    <name type="scientific">Halanaeroarchaeum sulfurireducens</name>
    <dbReference type="NCBI Taxonomy" id="1604004"/>
    <lineage>
        <taxon>Archaea</taxon>
        <taxon>Methanobacteriati</taxon>
        <taxon>Methanobacteriota</taxon>
        <taxon>Stenosarchaea group</taxon>
        <taxon>Halobacteria</taxon>
        <taxon>Halobacteriales</taxon>
        <taxon>Halobacteriaceae</taxon>
        <taxon>Halanaeroarchaeum</taxon>
    </lineage>
</organism>
<dbReference type="Pfam" id="PF01938">
    <property type="entry name" value="TRAM"/>
    <property type="match status" value="1"/>
</dbReference>
<dbReference type="SUPFAM" id="SSF50249">
    <property type="entry name" value="Nucleic acid-binding proteins"/>
    <property type="match status" value="1"/>
</dbReference>
<evidence type="ECO:0000313" key="4">
    <source>
        <dbReference type="EMBL" id="ALG81077.1"/>
    </source>
</evidence>
<dbReference type="RefSeq" id="WP_050047519.1">
    <property type="nucleotide sequence ID" value="NZ_CP008874.1"/>
</dbReference>
<dbReference type="AlphaFoldDB" id="A0A0F7P913"/>
<evidence type="ECO:0000256" key="1">
    <source>
        <dbReference type="SAM" id="MobiDB-lite"/>
    </source>
</evidence>
<name>A0A0F7P913_9EURY</name>
<feature type="compositionally biased region" description="Acidic residues" evidence="1">
    <location>
        <begin position="113"/>
        <end position="145"/>
    </location>
</feature>
<feature type="compositionally biased region" description="Basic and acidic residues" evidence="1">
    <location>
        <begin position="146"/>
        <end position="161"/>
    </location>
</feature>
<dbReference type="PROSITE" id="PS50926">
    <property type="entry name" value="TRAM"/>
    <property type="match status" value="1"/>
</dbReference>
<dbReference type="InterPro" id="IPR002792">
    <property type="entry name" value="TRAM_dom"/>
</dbReference>
<dbReference type="EMBL" id="CP011564">
    <property type="protein sequence ID" value="ALG81077.1"/>
    <property type="molecule type" value="Genomic_DNA"/>
</dbReference>
<dbReference type="EMBL" id="CP008874">
    <property type="protein sequence ID" value="AKH96675.1"/>
    <property type="molecule type" value="Genomic_DNA"/>
</dbReference>
<evidence type="ECO:0000313" key="3">
    <source>
        <dbReference type="EMBL" id="AKH96675.1"/>
    </source>
</evidence>
<dbReference type="OrthoDB" id="199482at2157"/>